<feature type="region of interest" description="Disordered" evidence="1">
    <location>
        <begin position="1"/>
        <end position="33"/>
    </location>
</feature>
<dbReference type="AlphaFoldDB" id="A0A383E086"/>
<proteinExistence type="predicted"/>
<evidence type="ECO:0000313" key="2">
    <source>
        <dbReference type="EMBL" id="SVE49893.1"/>
    </source>
</evidence>
<feature type="non-terminal residue" evidence="2">
    <location>
        <position position="33"/>
    </location>
</feature>
<name>A0A383E086_9ZZZZ</name>
<reference evidence="2" key="1">
    <citation type="submission" date="2018-05" db="EMBL/GenBank/DDBJ databases">
        <authorList>
            <person name="Lanie J.A."/>
            <person name="Ng W.-L."/>
            <person name="Kazmierczak K.M."/>
            <person name="Andrzejewski T.M."/>
            <person name="Davidsen T.M."/>
            <person name="Wayne K.J."/>
            <person name="Tettelin H."/>
            <person name="Glass J.I."/>
            <person name="Rusch D."/>
            <person name="Podicherti R."/>
            <person name="Tsui H.-C.T."/>
            <person name="Winkler M.E."/>
        </authorList>
    </citation>
    <scope>NUCLEOTIDE SEQUENCE</scope>
</reference>
<evidence type="ECO:0000256" key="1">
    <source>
        <dbReference type="SAM" id="MobiDB-lite"/>
    </source>
</evidence>
<gene>
    <name evidence="2" type="ORF">METZ01_LOCUS502747</name>
</gene>
<protein>
    <submittedName>
        <fullName evidence="2">Uncharacterized protein</fullName>
    </submittedName>
</protein>
<dbReference type="EMBL" id="UINC01221521">
    <property type="protein sequence ID" value="SVE49893.1"/>
    <property type="molecule type" value="Genomic_DNA"/>
</dbReference>
<sequence>MNKKKKNANKKHRKNQERMKKIRLVSMAKAKKP</sequence>
<accession>A0A383E086</accession>
<organism evidence="2">
    <name type="scientific">marine metagenome</name>
    <dbReference type="NCBI Taxonomy" id="408172"/>
    <lineage>
        <taxon>unclassified sequences</taxon>
        <taxon>metagenomes</taxon>
        <taxon>ecological metagenomes</taxon>
    </lineage>
</organism>